<evidence type="ECO:0000313" key="2">
    <source>
        <dbReference type="Proteomes" id="UP000259421"/>
    </source>
</evidence>
<dbReference type="Proteomes" id="UP000259421">
    <property type="component" value="Segment"/>
</dbReference>
<accession>A0A385EC17</accession>
<dbReference type="EMBL" id="MH588546">
    <property type="protein sequence ID" value="AXQ69434.1"/>
    <property type="molecule type" value="Genomic_DNA"/>
</dbReference>
<proteinExistence type="predicted"/>
<evidence type="ECO:0000313" key="1">
    <source>
        <dbReference type="EMBL" id="AXQ69434.1"/>
    </source>
</evidence>
<keyword evidence="2" id="KW-1185">Reference proteome</keyword>
<sequence length="192" mass="21413">MTFDRERPLYRYFALPEDGGPGWYEVGADNRPLPKKVPDLTDFALRRFLSAADWGDAFLTALGAYKKATIYYGPDSVELARDVSAAHKLNFRRGDFGRFMPYFYYNDGSRQAGTGAPKRSAAEEAAFGYEIVGADGTHKHVLDANRDELLLAIVNLTDCMEAVRSDVLSRLNQIDRSYNTGDHIADCLEAGQ</sequence>
<name>A0A385EC17_9CAUD</name>
<reference evidence="2" key="1">
    <citation type="submission" date="2018-07" db="EMBL/GenBank/DDBJ databases">
        <title>Giant CbK-like Caulobacter bacteriophages have genetically divergent genomes.</title>
        <authorList>
            <person name="Wilson K.M."/>
            <person name="Ely B."/>
        </authorList>
    </citation>
    <scope>NUCLEOTIDE SEQUENCE [LARGE SCALE GENOMIC DNA]</scope>
</reference>
<organism evidence="1 2">
    <name type="scientific">Caulobacter phage CcrBL9</name>
    <dbReference type="NCBI Taxonomy" id="2283270"/>
    <lineage>
        <taxon>Viruses</taxon>
        <taxon>Duplodnaviria</taxon>
        <taxon>Heunggongvirae</taxon>
        <taxon>Uroviricota</taxon>
        <taxon>Caudoviricetes</taxon>
        <taxon>Jeanschmidtviridae</taxon>
        <taxon>Bertelyvirus</taxon>
        <taxon>Bertelyvirus BL9</taxon>
    </lineage>
</organism>
<reference evidence="1 2" key="2">
    <citation type="submission" date="2018-09" db="EMBL/GenBank/DDBJ databases">
        <title>Giant CbK-like Caulobacter bacteriophages have genetically divergent genomes.</title>
        <authorList>
            <person name="Wilson K."/>
            <person name="Ely B."/>
        </authorList>
    </citation>
    <scope>NUCLEOTIDE SEQUENCE [LARGE SCALE GENOMIC DNA]</scope>
</reference>
<protein>
    <submittedName>
        <fullName evidence="1">Uncharacterized protein</fullName>
    </submittedName>
</protein>
<gene>
    <name evidence="1" type="ORF">CcrBL9_gp410</name>
</gene>